<name>A0A1H1LT69_9GAMM</name>
<dbReference type="InterPro" id="IPR000385">
    <property type="entry name" value="MoaA_NifB_PqqE_Fe-S-bd_CS"/>
</dbReference>
<dbReference type="EMBL" id="LT629748">
    <property type="protein sequence ID" value="SDR77804.1"/>
    <property type="molecule type" value="Genomic_DNA"/>
</dbReference>
<evidence type="ECO:0000256" key="6">
    <source>
        <dbReference type="ARBA" id="ARBA00023014"/>
    </source>
</evidence>
<organism evidence="8 9">
    <name type="scientific">Halopseudomonas litoralis</name>
    <dbReference type="NCBI Taxonomy" id="797277"/>
    <lineage>
        <taxon>Bacteria</taxon>
        <taxon>Pseudomonadati</taxon>
        <taxon>Pseudomonadota</taxon>
        <taxon>Gammaproteobacteria</taxon>
        <taxon>Pseudomonadales</taxon>
        <taxon>Pseudomonadaceae</taxon>
        <taxon>Halopseudomonas</taxon>
    </lineage>
</organism>
<gene>
    <name evidence="8" type="ORF">SAMN05216198_0385</name>
</gene>
<dbReference type="SFLD" id="SFLDG01384">
    <property type="entry name" value="thioether_bond_formation_requi"/>
    <property type="match status" value="1"/>
</dbReference>
<dbReference type="AlphaFoldDB" id="A0A1H1LT69"/>
<evidence type="ECO:0000256" key="3">
    <source>
        <dbReference type="ARBA" id="ARBA00022691"/>
    </source>
</evidence>
<dbReference type="InterPro" id="IPR023885">
    <property type="entry name" value="4Fe4S-binding_SPASM_dom"/>
</dbReference>
<protein>
    <recommendedName>
        <fullName evidence="7">Radical SAM core domain-containing protein</fullName>
    </recommendedName>
</protein>
<dbReference type="Proteomes" id="UP000243426">
    <property type="component" value="Chromosome I"/>
</dbReference>
<evidence type="ECO:0000259" key="7">
    <source>
        <dbReference type="PROSITE" id="PS51918"/>
    </source>
</evidence>
<comment type="cofactor">
    <cofactor evidence="1">
        <name>[4Fe-4S] cluster</name>
        <dbReference type="ChEBI" id="CHEBI:49883"/>
    </cofactor>
</comment>
<dbReference type="Gene3D" id="3.20.20.70">
    <property type="entry name" value="Aldolase class I"/>
    <property type="match status" value="1"/>
</dbReference>
<dbReference type="NCBIfam" id="TIGR04085">
    <property type="entry name" value="rSAM_more_4Fe4S"/>
    <property type="match status" value="1"/>
</dbReference>
<dbReference type="STRING" id="797277.SAMN05216198_0385"/>
<accession>A0A1H1LT69</accession>
<dbReference type="GO" id="GO:0051539">
    <property type="term" value="F:4 iron, 4 sulfur cluster binding"/>
    <property type="evidence" value="ECO:0007669"/>
    <property type="project" value="UniProtKB-KW"/>
</dbReference>
<dbReference type="CDD" id="cd01335">
    <property type="entry name" value="Radical_SAM"/>
    <property type="match status" value="1"/>
</dbReference>
<reference evidence="9" key="1">
    <citation type="submission" date="2016-10" db="EMBL/GenBank/DDBJ databases">
        <authorList>
            <person name="Varghese N."/>
            <person name="Submissions S."/>
        </authorList>
    </citation>
    <scope>NUCLEOTIDE SEQUENCE [LARGE SCALE GENOMIC DNA]</scope>
    <source>
        <strain evidence="9">2SM5</strain>
    </source>
</reference>
<dbReference type="OrthoDB" id="9782387at2"/>
<proteinExistence type="predicted"/>
<dbReference type="InterPro" id="IPR058240">
    <property type="entry name" value="rSAM_sf"/>
</dbReference>
<evidence type="ECO:0000256" key="5">
    <source>
        <dbReference type="ARBA" id="ARBA00023004"/>
    </source>
</evidence>
<dbReference type="PANTHER" id="PTHR43273">
    <property type="entry name" value="ANAEROBIC SULFATASE-MATURATING ENZYME HOMOLOG ASLB-RELATED"/>
    <property type="match status" value="1"/>
</dbReference>
<evidence type="ECO:0000256" key="2">
    <source>
        <dbReference type="ARBA" id="ARBA00022485"/>
    </source>
</evidence>
<dbReference type="SFLD" id="SFLDG01386">
    <property type="entry name" value="main_SPASM_domain-containing"/>
    <property type="match status" value="1"/>
</dbReference>
<keyword evidence="5" id="KW-0408">Iron</keyword>
<keyword evidence="4" id="KW-0479">Metal-binding</keyword>
<dbReference type="GO" id="GO:0046872">
    <property type="term" value="F:metal ion binding"/>
    <property type="evidence" value="ECO:0007669"/>
    <property type="project" value="UniProtKB-KW"/>
</dbReference>
<keyword evidence="6" id="KW-0411">Iron-sulfur</keyword>
<evidence type="ECO:0000313" key="9">
    <source>
        <dbReference type="Proteomes" id="UP000243426"/>
    </source>
</evidence>
<dbReference type="SFLD" id="SFLDS00029">
    <property type="entry name" value="Radical_SAM"/>
    <property type="match status" value="1"/>
</dbReference>
<dbReference type="RefSeq" id="WP_090271788.1">
    <property type="nucleotide sequence ID" value="NZ_LT629748.1"/>
</dbReference>
<dbReference type="SUPFAM" id="SSF102114">
    <property type="entry name" value="Radical SAM enzymes"/>
    <property type="match status" value="1"/>
</dbReference>
<dbReference type="InterPro" id="IPR013785">
    <property type="entry name" value="Aldolase_TIM"/>
</dbReference>
<dbReference type="SFLD" id="SFLDF00336">
    <property type="entry name" value="quinohemoprotein_amine_dehydro"/>
    <property type="match status" value="1"/>
</dbReference>
<feature type="domain" description="Radical SAM core" evidence="7">
    <location>
        <begin position="98"/>
        <end position="324"/>
    </location>
</feature>
<keyword evidence="3" id="KW-0949">S-adenosyl-L-methionine</keyword>
<dbReference type="GO" id="GO:0016491">
    <property type="term" value="F:oxidoreductase activity"/>
    <property type="evidence" value="ECO:0007669"/>
    <property type="project" value="InterPro"/>
</dbReference>
<evidence type="ECO:0000256" key="4">
    <source>
        <dbReference type="ARBA" id="ARBA00022723"/>
    </source>
</evidence>
<evidence type="ECO:0000256" key="1">
    <source>
        <dbReference type="ARBA" id="ARBA00001966"/>
    </source>
</evidence>
<dbReference type="PROSITE" id="PS01305">
    <property type="entry name" value="MOAA_NIFB_PQQE"/>
    <property type="match status" value="1"/>
</dbReference>
<keyword evidence="9" id="KW-1185">Reference proteome</keyword>
<dbReference type="PROSITE" id="PS51918">
    <property type="entry name" value="RADICAL_SAM"/>
    <property type="match status" value="1"/>
</dbReference>
<dbReference type="Pfam" id="PF04055">
    <property type="entry name" value="Radical_SAM"/>
    <property type="match status" value="1"/>
</dbReference>
<sequence>MSALYLNRYSFHDVKLEGRRVLFHIPSSGLFELDELGGSLIDFLKENEQITLDGVQQRFDGQAASADITQTLDSFRELSIIGDEPGMPDPGMKVEIRQFPISTVVLNVNTGCNLSCTYCYKEDLAVPTKGVRMNFETARKSIELLLKEGAPNDRLNVIFFGGEPLSNLPLIKQTVEYTERRCAEEGKLVDFSMTTNATMLTEDIVDYLDSHRFGISISMDGPQAVHDRRRITVSGQGTYAVVAAKARMLLERYRSKPVGVRVTLTAGYTDVQAIHEHLKYDLGFFEVGVAPATSGPVTVFNLSSDELREVFDGMMALGRDYRDAALEGRNNGFSNMHQLMSDLYEGRKKALPCGAGVGLLAVDHDGDLNLCHRFTGSDMPRFGNVDDGIAKEALGSFLESATSRVDKGCSTCRIRNLCAGGCYHESYAHFGDPLSPTYHYCDLMREWVDFGIEIYAEILQKNPQFFKKHLSTRSVQL</sequence>
<dbReference type="InterPro" id="IPR023886">
    <property type="entry name" value="QH-AmDH_gsu_maturation"/>
</dbReference>
<dbReference type="PANTHER" id="PTHR43273:SF8">
    <property type="entry name" value="RADICAL SAM DOMAIN PROTEIN"/>
    <property type="match status" value="1"/>
</dbReference>
<dbReference type="NCBIfam" id="TIGR03906">
    <property type="entry name" value="quino_hemo_SAM"/>
    <property type="match status" value="1"/>
</dbReference>
<evidence type="ECO:0000313" key="8">
    <source>
        <dbReference type="EMBL" id="SDR77804.1"/>
    </source>
</evidence>
<dbReference type="InterPro" id="IPR007197">
    <property type="entry name" value="rSAM"/>
</dbReference>
<keyword evidence="2" id="KW-0004">4Fe-4S</keyword>
<dbReference type="InterPro" id="IPR023867">
    <property type="entry name" value="Sulphatase_maturase_rSAM"/>
</dbReference>
<dbReference type="SFLD" id="SFLDG01067">
    <property type="entry name" value="SPASM/twitch_domain_containing"/>
    <property type="match status" value="1"/>
</dbReference>